<keyword evidence="2" id="KW-1133">Transmembrane helix</keyword>
<feature type="transmembrane region" description="Helical" evidence="2">
    <location>
        <begin position="141"/>
        <end position="169"/>
    </location>
</feature>
<feature type="transmembrane region" description="Helical" evidence="2">
    <location>
        <begin position="256"/>
        <end position="287"/>
    </location>
</feature>
<dbReference type="SUPFAM" id="SSF53474">
    <property type="entry name" value="alpha/beta-Hydrolases"/>
    <property type="match status" value="1"/>
</dbReference>
<evidence type="ECO:0000256" key="1">
    <source>
        <dbReference type="SAM" id="MobiDB-lite"/>
    </source>
</evidence>
<evidence type="ECO:0000313" key="3">
    <source>
        <dbReference type="EMBL" id="EKX48746.1"/>
    </source>
</evidence>
<dbReference type="AlphaFoldDB" id="L1JJR5"/>
<feature type="region of interest" description="Disordered" evidence="1">
    <location>
        <begin position="23"/>
        <end position="56"/>
    </location>
</feature>
<evidence type="ECO:0000313" key="5">
    <source>
        <dbReference type="Proteomes" id="UP000011087"/>
    </source>
</evidence>
<reference evidence="4" key="3">
    <citation type="submission" date="2015-06" db="UniProtKB">
        <authorList>
            <consortium name="EnsemblProtists"/>
        </authorList>
    </citation>
    <scope>IDENTIFICATION</scope>
</reference>
<keyword evidence="5" id="KW-1185">Reference proteome</keyword>
<feature type="transmembrane region" description="Helical" evidence="2">
    <location>
        <begin position="189"/>
        <end position="212"/>
    </location>
</feature>
<reference evidence="3 5" key="1">
    <citation type="journal article" date="2012" name="Nature">
        <title>Algal genomes reveal evolutionary mosaicism and the fate of nucleomorphs.</title>
        <authorList>
            <consortium name="DOE Joint Genome Institute"/>
            <person name="Curtis B.A."/>
            <person name="Tanifuji G."/>
            <person name="Burki F."/>
            <person name="Gruber A."/>
            <person name="Irimia M."/>
            <person name="Maruyama S."/>
            <person name="Arias M.C."/>
            <person name="Ball S.G."/>
            <person name="Gile G.H."/>
            <person name="Hirakawa Y."/>
            <person name="Hopkins J.F."/>
            <person name="Kuo A."/>
            <person name="Rensing S.A."/>
            <person name="Schmutz J."/>
            <person name="Symeonidi A."/>
            <person name="Elias M."/>
            <person name="Eveleigh R.J."/>
            <person name="Herman E.K."/>
            <person name="Klute M.J."/>
            <person name="Nakayama T."/>
            <person name="Obornik M."/>
            <person name="Reyes-Prieto A."/>
            <person name="Armbrust E.V."/>
            <person name="Aves S.J."/>
            <person name="Beiko R.G."/>
            <person name="Coutinho P."/>
            <person name="Dacks J.B."/>
            <person name="Durnford D.G."/>
            <person name="Fast N.M."/>
            <person name="Green B.R."/>
            <person name="Grisdale C.J."/>
            <person name="Hempel F."/>
            <person name="Henrissat B."/>
            <person name="Hoppner M.P."/>
            <person name="Ishida K."/>
            <person name="Kim E."/>
            <person name="Koreny L."/>
            <person name="Kroth P.G."/>
            <person name="Liu Y."/>
            <person name="Malik S.B."/>
            <person name="Maier U.G."/>
            <person name="McRose D."/>
            <person name="Mock T."/>
            <person name="Neilson J.A."/>
            <person name="Onodera N.T."/>
            <person name="Poole A.M."/>
            <person name="Pritham E.J."/>
            <person name="Richards T.A."/>
            <person name="Rocap G."/>
            <person name="Roy S.W."/>
            <person name="Sarai C."/>
            <person name="Schaack S."/>
            <person name="Shirato S."/>
            <person name="Slamovits C.H."/>
            <person name="Spencer D.F."/>
            <person name="Suzuki S."/>
            <person name="Worden A.Z."/>
            <person name="Zauner S."/>
            <person name="Barry K."/>
            <person name="Bell C."/>
            <person name="Bharti A.K."/>
            <person name="Crow J.A."/>
            <person name="Grimwood J."/>
            <person name="Kramer R."/>
            <person name="Lindquist E."/>
            <person name="Lucas S."/>
            <person name="Salamov A."/>
            <person name="McFadden G.I."/>
            <person name="Lane C.E."/>
            <person name="Keeling P.J."/>
            <person name="Gray M.W."/>
            <person name="Grigoriev I.V."/>
            <person name="Archibald J.M."/>
        </authorList>
    </citation>
    <scope>NUCLEOTIDE SEQUENCE</scope>
    <source>
        <strain evidence="3 5">CCMP2712</strain>
    </source>
</reference>
<name>L1JJR5_GUITC</name>
<dbReference type="EnsemblProtists" id="EKX48746">
    <property type="protein sequence ID" value="EKX48746"/>
    <property type="gene ID" value="GUITHDRAFT_136425"/>
</dbReference>
<sequence>MLGWVHRLRGTRERAEDEVQLTELQRREEEEDALYDDHESARASGSHAEDAPLDGHGMDRGGNTNDFVSDNALAGTDWQLKMGGLCFATLSLRHFVPLFVVYSFFKGPVATGPFLFRSTFGLMCGLLLLKIRSGGFKYCSSLRAVCLCLCIVFDLVFAIVMMNFTVMVMDALLRETSPSREVNIYWQGTYYFFSFVSVLDVLLAPLPAIFLLRALHTSRYSYWQPKRDEGFRRLLNAFLVRPSLLPDRHSVSALRLLTPICLLFFIVAAVISLMVGAVFLGVFGSWIPGQRCDTTTMGDANCYVLDGACDMIDPSECLFPFPSSFFMRPDSESSTGWKVRIPIESSLPLNSGGRVTLDLDAWNVLDGFSILAPMLFRLGDGKIDVDRKSLRPDNKVSERPEDSIPFSVNLAESHTLLIDVETARPVPHFVELDFALKEEGFGYVLILQPAAPLRYSAHYVVAVRRLRNVKDGQLIQPSTTFTALRDGSGDPQRQAVFEDTVFGTLARVGWQRQELQIAWDFRTGSWEGSEGRARHMVLDSLEQMRSSFFIPKFEVQDVVAEQCDAVISRGRQVWGRMKIPSYTSQPGPGHDLFTIFKGGVPIRSGDVDVQFASLIPCSVLKRKKSEFILNYGHGILGTRAEAVQQRWLEGLANRTNSILFAVDFAGMSKFDLPIVFKILLSDLSAFKVVPAQLMQSFVNGACGIWYLRNLLRTNAAFKSAGSETISSSTPAYFYGVSMGGVLGAGYTLSSPYLTRSVLSVPGTPLALLLMRSLDFKSYLKILKIQVLRPTHLRLALSLMQQLWDPGESSGWLSHNESFAGKRFLIQAAEGDAQVSIIGADILARALGAVRFPSPHHKYGISEIAPAEDGYLTGGSARALFTEFYFDGVKPQPQLNLPAAEETDPHELPRRDGRGLRQVAAFLETGRFLQTCSADGCVGPFQPMSAL</sequence>
<dbReference type="OMA" id="MFRARPF"/>
<feature type="transmembrane region" description="Helical" evidence="2">
    <location>
        <begin position="85"/>
        <end position="105"/>
    </location>
</feature>
<protein>
    <submittedName>
        <fullName evidence="3 4">Uncharacterized protein</fullName>
    </submittedName>
</protein>
<dbReference type="HOGENOM" id="CLU_310904_0_0_1"/>
<accession>L1JJR5</accession>
<gene>
    <name evidence="3" type="ORF">GUITHDRAFT_136425</name>
</gene>
<organism evidence="3">
    <name type="scientific">Guillardia theta (strain CCMP2712)</name>
    <name type="common">Cryptophyte</name>
    <dbReference type="NCBI Taxonomy" id="905079"/>
    <lineage>
        <taxon>Eukaryota</taxon>
        <taxon>Cryptophyceae</taxon>
        <taxon>Pyrenomonadales</taxon>
        <taxon>Geminigeraceae</taxon>
        <taxon>Guillardia</taxon>
    </lineage>
</organism>
<dbReference type="RefSeq" id="XP_005835726.1">
    <property type="nucleotide sequence ID" value="XM_005835669.1"/>
</dbReference>
<keyword evidence="2" id="KW-0472">Membrane</keyword>
<evidence type="ECO:0000313" key="4">
    <source>
        <dbReference type="EnsemblProtists" id="EKX48746"/>
    </source>
</evidence>
<dbReference type="Proteomes" id="UP000011087">
    <property type="component" value="Unassembled WGS sequence"/>
</dbReference>
<evidence type="ECO:0000256" key="2">
    <source>
        <dbReference type="SAM" id="Phobius"/>
    </source>
</evidence>
<dbReference type="OrthoDB" id="189551at2759"/>
<dbReference type="PaxDb" id="55529-EKX48746"/>
<feature type="transmembrane region" description="Helical" evidence="2">
    <location>
        <begin position="111"/>
        <end position="129"/>
    </location>
</feature>
<dbReference type="eggNOG" id="ENOG502RDTX">
    <property type="taxonomic scope" value="Eukaryota"/>
</dbReference>
<proteinExistence type="predicted"/>
<keyword evidence="2" id="KW-0812">Transmembrane</keyword>
<dbReference type="GeneID" id="17305594"/>
<dbReference type="EMBL" id="JH992984">
    <property type="protein sequence ID" value="EKX48746.1"/>
    <property type="molecule type" value="Genomic_DNA"/>
</dbReference>
<reference evidence="5" key="2">
    <citation type="submission" date="2012-11" db="EMBL/GenBank/DDBJ databases">
        <authorList>
            <person name="Kuo A."/>
            <person name="Curtis B.A."/>
            <person name="Tanifuji G."/>
            <person name="Burki F."/>
            <person name="Gruber A."/>
            <person name="Irimia M."/>
            <person name="Maruyama S."/>
            <person name="Arias M.C."/>
            <person name="Ball S.G."/>
            <person name="Gile G.H."/>
            <person name="Hirakawa Y."/>
            <person name="Hopkins J.F."/>
            <person name="Rensing S.A."/>
            <person name="Schmutz J."/>
            <person name="Symeonidi A."/>
            <person name="Elias M."/>
            <person name="Eveleigh R.J."/>
            <person name="Herman E.K."/>
            <person name="Klute M.J."/>
            <person name="Nakayama T."/>
            <person name="Obornik M."/>
            <person name="Reyes-Prieto A."/>
            <person name="Armbrust E.V."/>
            <person name="Aves S.J."/>
            <person name="Beiko R.G."/>
            <person name="Coutinho P."/>
            <person name="Dacks J.B."/>
            <person name="Durnford D.G."/>
            <person name="Fast N.M."/>
            <person name="Green B.R."/>
            <person name="Grisdale C."/>
            <person name="Hempe F."/>
            <person name="Henrissat B."/>
            <person name="Hoppner M.P."/>
            <person name="Ishida K.-I."/>
            <person name="Kim E."/>
            <person name="Koreny L."/>
            <person name="Kroth P.G."/>
            <person name="Liu Y."/>
            <person name="Malik S.-B."/>
            <person name="Maier U.G."/>
            <person name="McRose D."/>
            <person name="Mock T."/>
            <person name="Neilson J.A."/>
            <person name="Onodera N.T."/>
            <person name="Poole A.M."/>
            <person name="Pritham E.J."/>
            <person name="Richards T.A."/>
            <person name="Rocap G."/>
            <person name="Roy S.W."/>
            <person name="Sarai C."/>
            <person name="Schaack S."/>
            <person name="Shirato S."/>
            <person name="Slamovits C.H."/>
            <person name="Spencer D.F."/>
            <person name="Suzuki S."/>
            <person name="Worden A.Z."/>
            <person name="Zauner S."/>
            <person name="Barry K."/>
            <person name="Bell C."/>
            <person name="Bharti A.K."/>
            <person name="Crow J.A."/>
            <person name="Grimwood J."/>
            <person name="Kramer R."/>
            <person name="Lindquist E."/>
            <person name="Lucas S."/>
            <person name="Salamov A."/>
            <person name="McFadden G.I."/>
            <person name="Lane C.E."/>
            <person name="Keeling P.J."/>
            <person name="Gray M.W."/>
            <person name="Grigoriev I.V."/>
            <person name="Archibald J.M."/>
        </authorList>
    </citation>
    <scope>NUCLEOTIDE SEQUENCE</scope>
    <source>
        <strain evidence="5">CCMP2712</strain>
    </source>
</reference>
<dbReference type="InterPro" id="IPR029058">
    <property type="entry name" value="AB_hydrolase_fold"/>
</dbReference>
<dbReference type="KEGG" id="gtt:GUITHDRAFT_136425"/>